<proteinExistence type="predicted"/>
<evidence type="ECO:0000313" key="1">
    <source>
        <dbReference type="EMBL" id="CAH1798148.1"/>
    </source>
</evidence>
<dbReference type="Proteomes" id="UP000749559">
    <property type="component" value="Unassembled WGS sequence"/>
</dbReference>
<dbReference type="PANTHER" id="PTHR31919">
    <property type="entry name" value="ZINC FINGERS AND HOMEOBOXES PROTEIN 1, ISOFORM 2"/>
    <property type="match status" value="1"/>
</dbReference>
<organism evidence="1 2">
    <name type="scientific">Owenia fusiformis</name>
    <name type="common">Polychaete worm</name>
    <dbReference type="NCBI Taxonomy" id="6347"/>
    <lineage>
        <taxon>Eukaryota</taxon>
        <taxon>Metazoa</taxon>
        <taxon>Spiralia</taxon>
        <taxon>Lophotrochozoa</taxon>
        <taxon>Annelida</taxon>
        <taxon>Polychaeta</taxon>
        <taxon>Sedentaria</taxon>
        <taxon>Canalipalpata</taxon>
        <taxon>Sabellida</taxon>
        <taxon>Oweniida</taxon>
        <taxon>Oweniidae</taxon>
        <taxon>Owenia</taxon>
    </lineage>
</organism>
<dbReference type="Pfam" id="PF17826">
    <property type="entry name" value="DUF5588"/>
    <property type="match status" value="1"/>
</dbReference>
<accession>A0A8J1TEQ8</accession>
<dbReference type="OrthoDB" id="6334002at2759"/>
<dbReference type="InterPro" id="IPR041404">
    <property type="entry name" value="DUF5588"/>
</dbReference>
<comment type="caution">
    <text evidence="1">The sequence shown here is derived from an EMBL/GenBank/DDBJ whole genome shotgun (WGS) entry which is preliminary data.</text>
</comment>
<evidence type="ECO:0000313" key="2">
    <source>
        <dbReference type="Proteomes" id="UP000749559"/>
    </source>
</evidence>
<dbReference type="SUPFAM" id="SSF48452">
    <property type="entry name" value="TPR-like"/>
    <property type="match status" value="1"/>
</dbReference>
<name>A0A8J1TEQ8_OWEFU</name>
<protein>
    <submittedName>
        <fullName evidence="1">Uncharacterized protein</fullName>
    </submittedName>
</protein>
<sequence length="437" mass="49133">MGLPLVLVRLSLGCEVFTVEDLAWVFESTRDGGPGGGMRNPVAAIENNVKIVLFHVLLIYALNEDLFVLNIVYRMKNSGGSSDGGLNHGGEPQIESSKTMDDIRSETNSDAIGLTSPATGHCFDFAGFDNSLFEETEKTIKVIPKSYNAKVCSSEWFNDNIEENLDDLEKMKIIKYKADFAYMKKDFSTAVEAYESCLEMITDVLYNSSGMKKEILDAKARCYIALNEHDKALEIATNLYEESGDTMEQKTATLTLMFDIFQSCNDTNKECVTIQRLLVLNSYNPTLWYKLAGIYKHKLDNAGLSQNQTNMRSASNHIKTENFSATVQAYDKQLQGDIVHRISLCLTRAEIICNMLNRTATSFFKSKMEDLLKNIKEMKIAVKIDDSMPINIRKLVNEHLTTGSDCDSVGTKEFEIIALDDASLQNYFDSLWFEGFK</sequence>
<dbReference type="AlphaFoldDB" id="A0A8J1TEQ8"/>
<dbReference type="Gene3D" id="1.25.40.10">
    <property type="entry name" value="Tetratricopeptide repeat domain"/>
    <property type="match status" value="1"/>
</dbReference>
<dbReference type="EMBL" id="CAIIXF020000011">
    <property type="protein sequence ID" value="CAH1798148.1"/>
    <property type="molecule type" value="Genomic_DNA"/>
</dbReference>
<dbReference type="InterPro" id="IPR011990">
    <property type="entry name" value="TPR-like_helical_dom_sf"/>
</dbReference>
<gene>
    <name evidence="1" type="ORF">OFUS_LOCUS22323</name>
</gene>
<keyword evidence="2" id="KW-1185">Reference proteome</keyword>
<reference evidence="1" key="1">
    <citation type="submission" date="2022-03" db="EMBL/GenBank/DDBJ databases">
        <authorList>
            <person name="Martin C."/>
        </authorList>
    </citation>
    <scope>NUCLEOTIDE SEQUENCE</scope>
</reference>
<dbReference type="PANTHER" id="PTHR31919:SF1">
    <property type="entry name" value="ZINC FINGERS AND HOMEOBOXES PROTEIN 1, ISOFORM 2"/>
    <property type="match status" value="1"/>
</dbReference>